<sequence length="84" mass="9282">VRMKLSISVLSVLVIAVLLTVCMFDVVEAVDCNTPCTVKNQFVCGERLSVQKDFDSNCEMEKENLCGSGGWKLKNRGHCPSKKT</sequence>
<reference evidence="2" key="1">
    <citation type="journal article" date="2016" name="PLoS Negl. Trop. Dis.">
        <title>A Deep Insight into the Sialome of Rhodnius neglectus, a Vector of Chagas Disease.</title>
        <authorList>
            <person name="Santiago P.B."/>
            <person name="Assumpcao T.C."/>
            <person name="Araujo C.N."/>
            <person name="Bastos I.M."/>
            <person name="Neves D."/>
            <person name="Silva I.G."/>
            <person name="Charneau S."/>
            <person name="Queiroz R.M."/>
            <person name="Raiol T."/>
            <person name="Oliveira J.V."/>
            <person name="Sousa M.V."/>
            <person name="Calvo E."/>
            <person name="Ribeiro J.M."/>
            <person name="Santana J.M."/>
        </authorList>
    </citation>
    <scope>NUCLEOTIDE SEQUENCE</scope>
    <source>
        <tissue evidence="2">Salivary glands</tissue>
    </source>
</reference>
<dbReference type="EMBL" id="GDKW01001326">
    <property type="protein sequence ID" value="JAI55269.1"/>
    <property type="molecule type" value="mRNA"/>
</dbReference>
<dbReference type="SUPFAM" id="SSF100895">
    <property type="entry name" value="Kazal-type serine protease inhibitors"/>
    <property type="match status" value="1"/>
</dbReference>
<feature type="non-terminal residue" evidence="2">
    <location>
        <position position="1"/>
    </location>
</feature>
<evidence type="ECO:0000313" key="2">
    <source>
        <dbReference type="EMBL" id="JAI55269.1"/>
    </source>
</evidence>
<organism evidence="2">
    <name type="scientific">Rhodnius neglectus</name>
    <dbReference type="NCBI Taxonomy" id="72488"/>
    <lineage>
        <taxon>Eukaryota</taxon>
        <taxon>Metazoa</taxon>
        <taxon>Ecdysozoa</taxon>
        <taxon>Arthropoda</taxon>
        <taxon>Hexapoda</taxon>
        <taxon>Insecta</taxon>
        <taxon>Pterygota</taxon>
        <taxon>Neoptera</taxon>
        <taxon>Paraneoptera</taxon>
        <taxon>Hemiptera</taxon>
        <taxon>Heteroptera</taxon>
        <taxon>Panheteroptera</taxon>
        <taxon>Cimicomorpha</taxon>
        <taxon>Reduviidae</taxon>
        <taxon>Triatominae</taxon>
        <taxon>Rhodnius</taxon>
    </lineage>
</organism>
<feature type="chain" id="PRO_5006069979" evidence="1">
    <location>
        <begin position="30"/>
        <end position="84"/>
    </location>
</feature>
<feature type="signal peptide" evidence="1">
    <location>
        <begin position="1"/>
        <end position="29"/>
    </location>
</feature>
<keyword evidence="1" id="KW-0732">Signal</keyword>
<evidence type="ECO:0000256" key="1">
    <source>
        <dbReference type="SAM" id="SignalP"/>
    </source>
</evidence>
<proteinExistence type="evidence at transcript level"/>
<dbReference type="Gene3D" id="3.30.60.30">
    <property type="match status" value="1"/>
</dbReference>
<dbReference type="AlphaFoldDB" id="A0A0P4VQI2"/>
<protein>
    <submittedName>
        <fullName evidence="2">Putative kazal-type inhibitor</fullName>
    </submittedName>
</protein>
<name>A0A0P4VQI2_9HEMI</name>
<accession>A0A0P4VQI2</accession>
<dbReference type="InterPro" id="IPR036058">
    <property type="entry name" value="Kazal_dom_sf"/>
</dbReference>